<dbReference type="InterPro" id="IPR009091">
    <property type="entry name" value="RCC1/BLIP-II"/>
</dbReference>
<dbReference type="PANTHER" id="PTHR45982">
    <property type="entry name" value="REGULATOR OF CHROMOSOME CONDENSATION"/>
    <property type="match status" value="1"/>
</dbReference>
<protein>
    <submittedName>
        <fullName evidence="2">Uncharacterized protein</fullName>
    </submittedName>
</protein>
<feature type="repeat" description="RCC1" evidence="1">
    <location>
        <begin position="167"/>
        <end position="214"/>
    </location>
</feature>
<dbReference type="SUPFAM" id="SSF50985">
    <property type="entry name" value="RCC1/BLIP-II"/>
    <property type="match status" value="1"/>
</dbReference>
<dbReference type="PROSITE" id="PS00626">
    <property type="entry name" value="RCC1_2"/>
    <property type="match status" value="1"/>
</dbReference>
<evidence type="ECO:0000313" key="2">
    <source>
        <dbReference type="EMBL" id="OTF71769.1"/>
    </source>
</evidence>
<evidence type="ECO:0000256" key="1">
    <source>
        <dbReference type="PROSITE-ProRule" id="PRU00235"/>
    </source>
</evidence>
<dbReference type="Pfam" id="PF13540">
    <property type="entry name" value="RCC1_2"/>
    <property type="match status" value="2"/>
</dbReference>
<proteinExistence type="predicted"/>
<accession>A0A1Y3ATG3</accession>
<sequence>MDLNNNTENNNNEEKDNDDEIFRTTNLIFWPLLRKISKEFLDNVKKFQIFHNGKSAIFLHQDGIFVYGDNSNGWFGLSDNHVDHINEYPIQIDRIFDEEIESIQIGSNFILLLTNFGHLYGCGSNSHGQIGLQNVAKVKQFTLIRNRIRFVKIASGSLHALALDIHGNIWTWGDNEFNQCMHLPFKIIRPLKINEFRAIDIACGYTSSIMLNSDRNVY</sequence>
<dbReference type="InterPro" id="IPR000408">
    <property type="entry name" value="Reg_chr_condens"/>
</dbReference>
<evidence type="ECO:0000313" key="3">
    <source>
        <dbReference type="Proteomes" id="UP000194236"/>
    </source>
</evidence>
<feature type="non-terminal residue" evidence="2">
    <location>
        <position position="218"/>
    </location>
</feature>
<dbReference type="PROSITE" id="PS50012">
    <property type="entry name" value="RCC1_3"/>
    <property type="match status" value="2"/>
</dbReference>
<gene>
    <name evidence="2" type="ORF">BLA29_009162</name>
</gene>
<feature type="repeat" description="RCC1" evidence="1">
    <location>
        <begin position="117"/>
        <end position="166"/>
    </location>
</feature>
<dbReference type="InterPro" id="IPR051553">
    <property type="entry name" value="Ran_GTPase-activating"/>
</dbReference>
<dbReference type="PANTHER" id="PTHR45982:SF1">
    <property type="entry name" value="REGULATOR OF CHROMOSOME CONDENSATION"/>
    <property type="match status" value="1"/>
</dbReference>
<comment type="caution">
    <text evidence="2">The sequence shown here is derived from an EMBL/GenBank/DDBJ whole genome shotgun (WGS) entry which is preliminary data.</text>
</comment>
<reference evidence="2 3" key="1">
    <citation type="submission" date="2017-03" db="EMBL/GenBank/DDBJ databases">
        <title>Genome Survey of Euroglyphus maynei.</title>
        <authorList>
            <person name="Arlian L.G."/>
            <person name="Morgan M.S."/>
            <person name="Rider S.D."/>
        </authorList>
    </citation>
    <scope>NUCLEOTIDE SEQUENCE [LARGE SCALE GENOMIC DNA]</scope>
    <source>
        <strain evidence="2">Arlian Lab</strain>
        <tissue evidence="2">Whole body</tissue>
    </source>
</reference>
<dbReference type="OrthoDB" id="10256179at2759"/>
<dbReference type="AlphaFoldDB" id="A0A1Y3ATG3"/>
<dbReference type="Proteomes" id="UP000194236">
    <property type="component" value="Unassembled WGS sequence"/>
</dbReference>
<organism evidence="2 3">
    <name type="scientific">Euroglyphus maynei</name>
    <name type="common">Mayne's house dust mite</name>
    <dbReference type="NCBI Taxonomy" id="6958"/>
    <lineage>
        <taxon>Eukaryota</taxon>
        <taxon>Metazoa</taxon>
        <taxon>Ecdysozoa</taxon>
        <taxon>Arthropoda</taxon>
        <taxon>Chelicerata</taxon>
        <taxon>Arachnida</taxon>
        <taxon>Acari</taxon>
        <taxon>Acariformes</taxon>
        <taxon>Sarcoptiformes</taxon>
        <taxon>Astigmata</taxon>
        <taxon>Psoroptidia</taxon>
        <taxon>Analgoidea</taxon>
        <taxon>Pyroglyphidae</taxon>
        <taxon>Pyroglyphinae</taxon>
        <taxon>Euroglyphus</taxon>
    </lineage>
</organism>
<keyword evidence="3" id="KW-1185">Reference proteome</keyword>
<name>A0A1Y3ATG3_EURMA</name>
<dbReference type="EMBL" id="MUJZ01059367">
    <property type="protein sequence ID" value="OTF71769.1"/>
    <property type="molecule type" value="Genomic_DNA"/>
</dbReference>
<dbReference type="Gene3D" id="2.130.10.30">
    <property type="entry name" value="Regulator of chromosome condensation 1/beta-lactamase-inhibitor protein II"/>
    <property type="match status" value="1"/>
</dbReference>